<evidence type="ECO:0000313" key="3">
    <source>
        <dbReference type="Proteomes" id="UP000029227"/>
    </source>
</evidence>
<dbReference type="PANTHER" id="PTHR43139:SF52">
    <property type="entry name" value="SI:DKEY-122A22.2"/>
    <property type="match status" value="1"/>
</dbReference>
<organism evidence="2 3">
    <name type="scientific">Photobacterium aphoticum</name>
    <dbReference type="NCBI Taxonomy" id="754436"/>
    <lineage>
        <taxon>Bacteria</taxon>
        <taxon>Pseudomonadati</taxon>
        <taxon>Pseudomonadota</taxon>
        <taxon>Gammaproteobacteria</taxon>
        <taxon>Vibrionales</taxon>
        <taxon>Vibrionaceae</taxon>
        <taxon>Photobacterium</taxon>
    </lineage>
</organism>
<dbReference type="Gene3D" id="3.40.50.1820">
    <property type="entry name" value="alpha/beta hydrolase"/>
    <property type="match status" value="1"/>
</dbReference>
<dbReference type="Pfam" id="PF00561">
    <property type="entry name" value="Abhydrolase_1"/>
    <property type="match status" value="1"/>
</dbReference>
<evidence type="ECO:0000313" key="2">
    <source>
        <dbReference type="EMBL" id="GAL02847.1"/>
    </source>
</evidence>
<keyword evidence="2" id="KW-0378">Hydrolase</keyword>
<name>A0A090R5E0_9GAMM</name>
<dbReference type="PRINTS" id="PR00412">
    <property type="entry name" value="EPOXHYDRLASE"/>
</dbReference>
<dbReference type="eggNOG" id="COG0596">
    <property type="taxonomic scope" value="Bacteria"/>
</dbReference>
<dbReference type="InterPro" id="IPR000073">
    <property type="entry name" value="AB_hydrolase_1"/>
</dbReference>
<reference evidence="2 3" key="1">
    <citation type="journal article" date="2014" name="Genome Announc.">
        <title>Draft Genome Sequences of Two Vibrionaceae Species, Vibrio ponticus C121 and Photobacterium aphoticum C119, Isolated as Coral Reef Microbiota.</title>
        <authorList>
            <person name="Al-saari N."/>
            <person name="Meirelles P.M."/>
            <person name="Mino S."/>
            <person name="Suda W."/>
            <person name="Oshima K."/>
            <person name="Hattori M."/>
            <person name="Ohkuma M."/>
            <person name="Thompson F.L."/>
            <person name="Gomez-Gil B."/>
            <person name="Sawabe T."/>
            <person name="Sawabe T."/>
        </authorList>
    </citation>
    <scope>NUCLEOTIDE SEQUENCE [LARGE SCALE GENOMIC DNA]</scope>
    <source>
        <strain evidence="2 3">JCM 19237</strain>
    </source>
</reference>
<evidence type="ECO:0000259" key="1">
    <source>
        <dbReference type="Pfam" id="PF00561"/>
    </source>
</evidence>
<gene>
    <name evidence="2" type="ORF">JCM19237_5740</name>
</gene>
<dbReference type="PRINTS" id="PR00111">
    <property type="entry name" value="ABHYDROLASE"/>
</dbReference>
<dbReference type="EMBL" id="BBMN01000001">
    <property type="protein sequence ID" value="GAL02847.1"/>
    <property type="molecule type" value="Genomic_DNA"/>
</dbReference>
<dbReference type="AlphaFoldDB" id="A0A090R5E0"/>
<dbReference type="InterPro" id="IPR000639">
    <property type="entry name" value="Epox_hydrolase-like"/>
</dbReference>
<protein>
    <submittedName>
        <fullName evidence="2">2-hydroxymuconic semialdehyde hydrolase</fullName>
    </submittedName>
</protein>
<accession>A0A090R5E0</accession>
<dbReference type="Proteomes" id="UP000029227">
    <property type="component" value="Unassembled WGS sequence"/>
</dbReference>
<proteinExistence type="predicted"/>
<feature type="domain" description="AB hydrolase-1" evidence="1">
    <location>
        <begin position="76"/>
        <end position="301"/>
    </location>
</feature>
<dbReference type="PANTHER" id="PTHR43139">
    <property type="entry name" value="SI:DKEY-122A22.2"/>
    <property type="match status" value="1"/>
</dbReference>
<dbReference type="SUPFAM" id="SSF53474">
    <property type="entry name" value="alpha/beta-Hydrolases"/>
    <property type="match status" value="1"/>
</dbReference>
<dbReference type="InterPro" id="IPR029058">
    <property type="entry name" value="AB_hydrolase_fold"/>
</dbReference>
<sequence>MTVLHHLLPHSLAYRHFAWLRYGLFILSVLALSGCELVTWKANHDRDQLIAAGYEEHYLPLEDGGKMRYWVGGTGKPLLLLHGFGGSAISTWKSEMLVLNKDYKVIAPDLAWFGDSYSQANANLSTQTSAIWHLMDTLGIKKFNVAGISYGGFVTYDLMTQPERIEKSIIIASPGPLFSDDDLSALCKRAGVDKPEHLFVPENGQEVRRLFDHVFFTPKRMPDFVADQIYVSYFSSYKKQKTALIQSLVDDRSRISAYPTRELPPTMLIWGDNDQIFPLESGIALSKHLQAPMVVIPNTGHGVTNEQPDLVTQLVKSYLQ</sequence>
<dbReference type="STRING" id="754436.JCM19237_5740"/>
<comment type="caution">
    <text evidence="2">The sequence shown here is derived from an EMBL/GenBank/DDBJ whole genome shotgun (WGS) entry which is preliminary data.</text>
</comment>
<dbReference type="InterPro" id="IPR052370">
    <property type="entry name" value="Meta-cleavage_hydrolase"/>
</dbReference>
<dbReference type="GO" id="GO:0016787">
    <property type="term" value="F:hydrolase activity"/>
    <property type="evidence" value="ECO:0007669"/>
    <property type="project" value="UniProtKB-KW"/>
</dbReference>